<keyword evidence="2" id="KW-1185">Reference proteome</keyword>
<name>A0AAV0FG21_9ASTE</name>
<protein>
    <recommendedName>
        <fullName evidence="3">Secreted protein</fullName>
    </recommendedName>
</protein>
<sequence length="89" mass="9984">MWETKQVGGCMHLLQIWAWSRISMVRPSALQVIQHGHLPYGRNALPGSISSAVRYKARHSECSFAGYWSSRISFQHSNRCLGDVGGHTT</sequence>
<reference evidence="1" key="1">
    <citation type="submission" date="2022-07" db="EMBL/GenBank/DDBJ databases">
        <authorList>
            <person name="Macas J."/>
            <person name="Novak P."/>
            <person name="Neumann P."/>
        </authorList>
    </citation>
    <scope>NUCLEOTIDE SEQUENCE</scope>
</reference>
<organism evidence="1 2">
    <name type="scientific">Cuscuta epithymum</name>
    <dbReference type="NCBI Taxonomy" id="186058"/>
    <lineage>
        <taxon>Eukaryota</taxon>
        <taxon>Viridiplantae</taxon>
        <taxon>Streptophyta</taxon>
        <taxon>Embryophyta</taxon>
        <taxon>Tracheophyta</taxon>
        <taxon>Spermatophyta</taxon>
        <taxon>Magnoliopsida</taxon>
        <taxon>eudicotyledons</taxon>
        <taxon>Gunneridae</taxon>
        <taxon>Pentapetalae</taxon>
        <taxon>asterids</taxon>
        <taxon>lamiids</taxon>
        <taxon>Solanales</taxon>
        <taxon>Convolvulaceae</taxon>
        <taxon>Cuscuteae</taxon>
        <taxon>Cuscuta</taxon>
        <taxon>Cuscuta subgen. Cuscuta</taxon>
    </lineage>
</organism>
<dbReference type="EMBL" id="CAMAPF010000982">
    <property type="protein sequence ID" value="CAH9134593.1"/>
    <property type="molecule type" value="Genomic_DNA"/>
</dbReference>
<evidence type="ECO:0008006" key="3">
    <source>
        <dbReference type="Google" id="ProtNLM"/>
    </source>
</evidence>
<accession>A0AAV0FG21</accession>
<evidence type="ECO:0000313" key="2">
    <source>
        <dbReference type="Proteomes" id="UP001152523"/>
    </source>
</evidence>
<dbReference type="AlphaFoldDB" id="A0AAV0FG21"/>
<dbReference type="Proteomes" id="UP001152523">
    <property type="component" value="Unassembled WGS sequence"/>
</dbReference>
<proteinExistence type="predicted"/>
<comment type="caution">
    <text evidence="1">The sequence shown here is derived from an EMBL/GenBank/DDBJ whole genome shotgun (WGS) entry which is preliminary data.</text>
</comment>
<gene>
    <name evidence="1" type="ORF">CEPIT_LOCUS33848</name>
</gene>
<evidence type="ECO:0000313" key="1">
    <source>
        <dbReference type="EMBL" id="CAH9134593.1"/>
    </source>
</evidence>